<reference evidence="3" key="1">
    <citation type="journal article" date="2019" name="Int. J. Syst. Evol. Microbiol.">
        <title>The Global Catalogue of Microorganisms (GCM) 10K type strain sequencing project: providing services to taxonomists for standard genome sequencing and annotation.</title>
        <authorList>
            <consortium name="The Broad Institute Genomics Platform"/>
            <consortium name="The Broad Institute Genome Sequencing Center for Infectious Disease"/>
            <person name="Wu L."/>
            <person name="Ma J."/>
        </authorList>
    </citation>
    <scope>NUCLEOTIDE SEQUENCE [LARGE SCALE GENOMIC DNA]</scope>
    <source>
        <strain evidence="3">JCM 18531</strain>
    </source>
</reference>
<evidence type="ECO:0000259" key="1">
    <source>
        <dbReference type="Pfam" id="PF26345"/>
    </source>
</evidence>
<comment type="caution">
    <text evidence="2">The sequence shown here is derived from an EMBL/GenBank/DDBJ whole genome shotgun (WGS) entry which is preliminary data.</text>
</comment>
<dbReference type="Pfam" id="PF26345">
    <property type="entry name" value="ScoMcrA_N"/>
    <property type="match status" value="1"/>
</dbReference>
<proteinExistence type="predicted"/>
<keyword evidence="3" id="KW-1185">Reference proteome</keyword>
<sequence length="139" mass="14713">MVAWTAVTRQHVLAAIHEYDEVGQDEFLSKYGFTPSKDYVLRHASNSYDPKAIVGAALGYATGTAATSADFSGGKTGPAKVLRNLEFDVLSPEKAETAEVVPTTTIANARRTNGIEPVVAICPTCFLALSANGTCDNCD</sequence>
<accession>A0ABP8X4M6</accession>
<protein>
    <recommendedName>
        <fullName evidence="1">ScoMcrA-like N-terminal head domain-containing protein</fullName>
    </recommendedName>
</protein>
<dbReference type="Proteomes" id="UP001499974">
    <property type="component" value="Unassembled WGS sequence"/>
</dbReference>
<evidence type="ECO:0000313" key="2">
    <source>
        <dbReference type="EMBL" id="GAA4698665.1"/>
    </source>
</evidence>
<feature type="domain" description="ScoMcrA-like N-terminal head" evidence="1">
    <location>
        <begin position="6"/>
        <end position="89"/>
    </location>
</feature>
<dbReference type="InterPro" id="IPR058807">
    <property type="entry name" value="ScoMcrA_N"/>
</dbReference>
<evidence type="ECO:0000313" key="3">
    <source>
        <dbReference type="Proteomes" id="UP001499974"/>
    </source>
</evidence>
<dbReference type="EMBL" id="BAABKM010000002">
    <property type="protein sequence ID" value="GAA4698665.1"/>
    <property type="molecule type" value="Genomic_DNA"/>
</dbReference>
<gene>
    <name evidence="2" type="ORF">GCM10023349_13560</name>
</gene>
<dbReference type="RefSeq" id="WP_345520483.1">
    <property type="nucleotide sequence ID" value="NZ_BAABKM010000002.1"/>
</dbReference>
<name>A0ABP8X4M6_9ACTN</name>
<organism evidence="2 3">
    <name type="scientific">Nocardioides conyzicola</name>
    <dbReference type="NCBI Taxonomy" id="1651781"/>
    <lineage>
        <taxon>Bacteria</taxon>
        <taxon>Bacillati</taxon>
        <taxon>Actinomycetota</taxon>
        <taxon>Actinomycetes</taxon>
        <taxon>Propionibacteriales</taxon>
        <taxon>Nocardioidaceae</taxon>
        <taxon>Nocardioides</taxon>
    </lineage>
</organism>